<evidence type="ECO:0000256" key="1">
    <source>
        <dbReference type="SAM" id="MobiDB-lite"/>
    </source>
</evidence>
<feature type="non-terminal residue" evidence="2">
    <location>
        <position position="25"/>
    </location>
</feature>
<accession>A0A382UPZ5</accession>
<organism evidence="2">
    <name type="scientific">marine metagenome</name>
    <dbReference type="NCBI Taxonomy" id="408172"/>
    <lineage>
        <taxon>unclassified sequences</taxon>
        <taxon>metagenomes</taxon>
        <taxon>ecological metagenomes</taxon>
    </lineage>
</organism>
<feature type="region of interest" description="Disordered" evidence="1">
    <location>
        <begin position="1"/>
        <end position="25"/>
    </location>
</feature>
<dbReference type="AlphaFoldDB" id="A0A382UPZ5"/>
<sequence length="25" mass="2440">MNLDPARTPVDDVGGEPIGGCGLVG</sequence>
<reference evidence="2" key="1">
    <citation type="submission" date="2018-05" db="EMBL/GenBank/DDBJ databases">
        <authorList>
            <person name="Lanie J.A."/>
            <person name="Ng W.-L."/>
            <person name="Kazmierczak K.M."/>
            <person name="Andrzejewski T.M."/>
            <person name="Davidsen T.M."/>
            <person name="Wayne K.J."/>
            <person name="Tettelin H."/>
            <person name="Glass J.I."/>
            <person name="Rusch D."/>
            <person name="Podicherti R."/>
            <person name="Tsui H.-C.T."/>
            <person name="Winkler M.E."/>
        </authorList>
    </citation>
    <scope>NUCLEOTIDE SEQUENCE</scope>
</reference>
<name>A0A382UPZ5_9ZZZZ</name>
<feature type="compositionally biased region" description="Gly residues" evidence="1">
    <location>
        <begin position="16"/>
        <end position="25"/>
    </location>
</feature>
<proteinExistence type="predicted"/>
<dbReference type="EMBL" id="UINC01145872">
    <property type="protein sequence ID" value="SVD36262.1"/>
    <property type="molecule type" value="Genomic_DNA"/>
</dbReference>
<gene>
    <name evidence="2" type="ORF">METZ01_LOCUS389116</name>
</gene>
<protein>
    <submittedName>
        <fullName evidence="2">Uncharacterized protein</fullName>
    </submittedName>
</protein>
<evidence type="ECO:0000313" key="2">
    <source>
        <dbReference type="EMBL" id="SVD36262.1"/>
    </source>
</evidence>